<gene>
    <name evidence="3" type="ORF">SAMN05192539_1002228</name>
</gene>
<dbReference type="PROSITE" id="PS00166">
    <property type="entry name" value="ENOYL_COA_HYDRATASE"/>
    <property type="match status" value="1"/>
</dbReference>
<dbReference type="Gene3D" id="1.10.12.10">
    <property type="entry name" value="Lyase 2-enoyl-coa Hydratase, Chain A, domain 2"/>
    <property type="match status" value="1"/>
</dbReference>
<dbReference type="Proteomes" id="UP000198866">
    <property type="component" value="Unassembled WGS sequence"/>
</dbReference>
<dbReference type="InterPro" id="IPR001753">
    <property type="entry name" value="Enoyl-CoA_hydra/iso"/>
</dbReference>
<reference evidence="4" key="1">
    <citation type="submission" date="2016-10" db="EMBL/GenBank/DDBJ databases">
        <authorList>
            <person name="Varghese N."/>
            <person name="Submissions S."/>
        </authorList>
    </citation>
    <scope>NUCLEOTIDE SEQUENCE [LARGE SCALE GENOMIC DNA]</scope>
    <source>
        <strain evidence="4">LMG 26031</strain>
    </source>
</reference>
<comment type="similarity">
    <text evidence="1 2">Belongs to the enoyl-CoA hydratase/isomerase family.</text>
</comment>
<dbReference type="Gene3D" id="3.90.226.10">
    <property type="entry name" value="2-enoyl-CoA Hydratase, Chain A, domain 1"/>
    <property type="match status" value="1"/>
</dbReference>
<dbReference type="InterPro" id="IPR014748">
    <property type="entry name" value="Enoyl-CoA_hydra_C"/>
</dbReference>
<dbReference type="AlphaFoldDB" id="A0A1H6RGZ3"/>
<dbReference type="InterPro" id="IPR029045">
    <property type="entry name" value="ClpP/crotonase-like_dom_sf"/>
</dbReference>
<sequence>MSHESESQSVEPAFYAHYKSLRVRRHAHGILEIVMSGEGTNKSNLATADANMHRELADIWRDVDRDPETRVVVIRGEGKGFSAGGDLGLVEDMANDFDVRTRVWREARDLVYNVINCSKPIVSAMHGPAVGAGLVAGLLADISIATKSARIIDGHTRLGVAAGDHAAIVWPLLCGMAKAKYYLMLCEPVSGEEAERIGLVSLAVDDNDLLPKTFEVARKLANGSQTAIRWTKYALNNWLRSAGPAFDTSLALEFMGFAGPDVQEGVASLRERRAPDFSGKEPF</sequence>
<dbReference type="CDD" id="cd06558">
    <property type="entry name" value="crotonase-like"/>
    <property type="match status" value="1"/>
</dbReference>
<protein>
    <submittedName>
        <fullName evidence="3">Enoyl-CoA hydratase</fullName>
    </submittedName>
</protein>
<dbReference type="Pfam" id="PF00378">
    <property type="entry name" value="ECH_1"/>
    <property type="match status" value="1"/>
</dbReference>
<evidence type="ECO:0000313" key="4">
    <source>
        <dbReference type="Proteomes" id="UP000198866"/>
    </source>
</evidence>
<accession>A0A1H6RGZ3</accession>
<evidence type="ECO:0000313" key="3">
    <source>
        <dbReference type="EMBL" id="SEI53706.1"/>
    </source>
</evidence>
<dbReference type="EMBL" id="FNYE01000002">
    <property type="protein sequence ID" value="SEI53706.1"/>
    <property type="molecule type" value="Genomic_DNA"/>
</dbReference>
<dbReference type="SUPFAM" id="SSF52096">
    <property type="entry name" value="ClpP/crotonase"/>
    <property type="match status" value="1"/>
</dbReference>
<name>A0A1H6RGZ3_9BURK</name>
<dbReference type="PANTHER" id="PTHR43459">
    <property type="entry name" value="ENOYL-COA HYDRATASE"/>
    <property type="match status" value="1"/>
</dbReference>
<dbReference type="STRING" id="667676.SAMN05192539_1002228"/>
<dbReference type="RefSeq" id="WP_407668884.1">
    <property type="nucleotide sequence ID" value="NZ_FNYE01000002.1"/>
</dbReference>
<proteinExistence type="inferred from homology"/>
<evidence type="ECO:0000256" key="1">
    <source>
        <dbReference type="ARBA" id="ARBA00005254"/>
    </source>
</evidence>
<keyword evidence="4" id="KW-1185">Reference proteome</keyword>
<dbReference type="InterPro" id="IPR018376">
    <property type="entry name" value="Enoyl-CoA_hyd/isom_CS"/>
</dbReference>
<dbReference type="NCBIfam" id="NF005595">
    <property type="entry name" value="PRK07327.1"/>
    <property type="match status" value="1"/>
</dbReference>
<dbReference type="GO" id="GO:0003824">
    <property type="term" value="F:catalytic activity"/>
    <property type="evidence" value="ECO:0007669"/>
    <property type="project" value="InterPro"/>
</dbReference>
<organism evidence="3 4">
    <name type="scientific">Paraburkholderia diazotrophica</name>
    <dbReference type="NCBI Taxonomy" id="667676"/>
    <lineage>
        <taxon>Bacteria</taxon>
        <taxon>Pseudomonadati</taxon>
        <taxon>Pseudomonadota</taxon>
        <taxon>Betaproteobacteria</taxon>
        <taxon>Burkholderiales</taxon>
        <taxon>Burkholderiaceae</taxon>
        <taxon>Paraburkholderia</taxon>
    </lineage>
</organism>
<dbReference type="PANTHER" id="PTHR43459:SF3">
    <property type="entry name" value="ENOYL-COA HYDRATASE ECHA15 (ENOYL HYDRASE) (UNSATURATED ACYL-COA HYDRATASE) (CROTONASE)-RELATED"/>
    <property type="match status" value="1"/>
</dbReference>
<evidence type="ECO:0000256" key="2">
    <source>
        <dbReference type="RuleBase" id="RU003707"/>
    </source>
</evidence>